<accession>A0ABQ7ZT27</accession>
<evidence type="ECO:0000313" key="1">
    <source>
        <dbReference type="EMBL" id="KAH0883376.1"/>
    </source>
</evidence>
<gene>
    <name evidence="1" type="ORF">HID58_059472</name>
</gene>
<organism evidence="1 2">
    <name type="scientific">Brassica napus</name>
    <name type="common">Rape</name>
    <dbReference type="NCBI Taxonomy" id="3708"/>
    <lineage>
        <taxon>Eukaryota</taxon>
        <taxon>Viridiplantae</taxon>
        <taxon>Streptophyta</taxon>
        <taxon>Embryophyta</taxon>
        <taxon>Tracheophyta</taxon>
        <taxon>Spermatophyta</taxon>
        <taxon>Magnoliopsida</taxon>
        <taxon>eudicotyledons</taxon>
        <taxon>Gunneridae</taxon>
        <taxon>Pentapetalae</taxon>
        <taxon>rosids</taxon>
        <taxon>malvids</taxon>
        <taxon>Brassicales</taxon>
        <taxon>Brassicaceae</taxon>
        <taxon>Brassiceae</taxon>
        <taxon>Brassica</taxon>
    </lineage>
</organism>
<keyword evidence="2" id="KW-1185">Reference proteome</keyword>
<name>A0ABQ7ZT27_BRANA</name>
<protein>
    <submittedName>
        <fullName evidence="1">Uncharacterized protein</fullName>
    </submittedName>
</protein>
<evidence type="ECO:0000313" key="2">
    <source>
        <dbReference type="Proteomes" id="UP000824890"/>
    </source>
</evidence>
<dbReference type="EMBL" id="JAGKQM010000014">
    <property type="protein sequence ID" value="KAH0883376.1"/>
    <property type="molecule type" value="Genomic_DNA"/>
</dbReference>
<sequence>MNPRGVFLPQALRRRLRETGTLSLIPRTFAFKAVQRQAAASISTKPLRSEQQGLTGGEPSSILRRSFRTLAQTPSLRVFLGQLPEEDGVGVGLGLGLGFGMEPQPPPQAVVSVKKRMLNVRKMIREAEFLAAIFPKINFKLSKF</sequence>
<proteinExistence type="predicted"/>
<dbReference type="Proteomes" id="UP000824890">
    <property type="component" value="Unassembled WGS sequence"/>
</dbReference>
<comment type="caution">
    <text evidence="1">The sequence shown here is derived from an EMBL/GenBank/DDBJ whole genome shotgun (WGS) entry which is preliminary data.</text>
</comment>
<reference evidence="1 2" key="1">
    <citation type="submission" date="2021-05" db="EMBL/GenBank/DDBJ databases">
        <title>Genome Assembly of Synthetic Allotetraploid Brassica napus Reveals Homoeologous Exchanges between Subgenomes.</title>
        <authorList>
            <person name="Davis J.T."/>
        </authorList>
    </citation>
    <scope>NUCLEOTIDE SEQUENCE [LARGE SCALE GENOMIC DNA]</scope>
    <source>
        <strain evidence="2">cv. Da-Ae</strain>
        <tissue evidence="1">Seedling</tissue>
    </source>
</reference>